<gene>
    <name evidence="3" type="ORF">Poli38472_011778</name>
</gene>
<dbReference type="PANTHER" id="PTHR32440">
    <property type="entry name" value="PHOSPHATASE DCR2-RELATED-RELATED"/>
    <property type="match status" value="1"/>
</dbReference>
<feature type="domain" description="Calcineurin-like phosphoesterase" evidence="2">
    <location>
        <begin position="369"/>
        <end position="619"/>
    </location>
</feature>
<evidence type="ECO:0000256" key="1">
    <source>
        <dbReference type="SAM" id="SignalP"/>
    </source>
</evidence>
<dbReference type="Pfam" id="PF00149">
    <property type="entry name" value="Metallophos"/>
    <property type="match status" value="1"/>
</dbReference>
<comment type="caution">
    <text evidence="3">The sequence shown here is derived from an EMBL/GenBank/DDBJ whole genome shotgun (WGS) entry which is preliminary data.</text>
</comment>
<sequence>MRLLNRGLAILALVLSEAHASSHFAVTNVYLPTFVKTSDAAIEECHQSYKTTAVGADWGYIDGSIVAHLCQRRQPLEEMKPTQLVLQKIAVYGATECPPNMELLHRPKYYRVVCIQWESASVALSSGNYITDIWVSTQRNYNNDDLGWTSLHLSVSAPGTSMLERMKKWLWTPIYRGAFISYQRPVLPIRDVQVLQRNGTTILTSFCSTAFGGEWEDTSESYPIRSRDDVGRTLCVRRSNSTSEPALLAVRVTEYAESCLGLYNQTEALDNGMYLCMMYGNPDARVAPLVSMHIESRMDCTDAEKSLPGGLGLVTTMSLNHPTSQSQAACLYAARLNTPTVPISNKINRPPLVANEVTASNDTMKKLTFKVLQLADLHLTGDPTTRCRDAPKQFGSPRCSEALTTEYVNKLLDLEKPDFVAFSGDNVQTFDRSLRQAAMDAATGGVEAREIPYAMVFGNHDDENGFSREELMNMAKGKPHSYSQRGPVEVYGVGNYELSVQAPVGGAWGDAQSDVFRMYFLDSNAYPDHKKLSRANTKYDWIRPSQVAYYRQMSAAHNSTVPSIMFFHIPLPEYAMDAKSLRLGLRRESVTASEVHSNLFATLVELDEVKATFAGHDHVNEYCYKRESVQLCYGGGTGFGVAYGWKEGQRRARVIEWTVDSANKREIRSWKVLYGQIQQRVDEQVLYRG</sequence>
<dbReference type="SUPFAM" id="SSF56300">
    <property type="entry name" value="Metallo-dependent phosphatases"/>
    <property type="match status" value="1"/>
</dbReference>
<dbReference type="CDD" id="cd07383">
    <property type="entry name" value="MPP_Dcr2"/>
    <property type="match status" value="1"/>
</dbReference>
<dbReference type="PANTHER" id="PTHR32440:SF0">
    <property type="entry name" value="PHOSPHATASE DCR2-RELATED"/>
    <property type="match status" value="1"/>
</dbReference>
<name>A0A8K1C8F5_PYTOL</name>
<dbReference type="InterPro" id="IPR004843">
    <property type="entry name" value="Calcineurin-like_PHP"/>
</dbReference>
<feature type="signal peptide" evidence="1">
    <location>
        <begin position="1"/>
        <end position="20"/>
    </location>
</feature>
<dbReference type="Gene3D" id="3.60.21.10">
    <property type="match status" value="1"/>
</dbReference>
<organism evidence="3 4">
    <name type="scientific">Pythium oligandrum</name>
    <name type="common">Mycoparasitic fungus</name>
    <dbReference type="NCBI Taxonomy" id="41045"/>
    <lineage>
        <taxon>Eukaryota</taxon>
        <taxon>Sar</taxon>
        <taxon>Stramenopiles</taxon>
        <taxon>Oomycota</taxon>
        <taxon>Peronosporomycetes</taxon>
        <taxon>Pythiales</taxon>
        <taxon>Pythiaceae</taxon>
        <taxon>Pythium</taxon>
    </lineage>
</organism>
<feature type="chain" id="PRO_5035462960" description="Calcineurin-like phosphoesterase domain-containing protein" evidence="1">
    <location>
        <begin position="21"/>
        <end position="689"/>
    </location>
</feature>
<reference evidence="3" key="1">
    <citation type="submission" date="2019-03" db="EMBL/GenBank/DDBJ databases">
        <title>Long read genome sequence of the mycoparasitic Pythium oligandrum ATCC 38472 isolated from sugarbeet rhizosphere.</title>
        <authorList>
            <person name="Gaulin E."/>
        </authorList>
    </citation>
    <scope>NUCLEOTIDE SEQUENCE</scope>
    <source>
        <strain evidence="3">ATCC 38472_TT</strain>
    </source>
</reference>
<protein>
    <recommendedName>
        <fullName evidence="2">Calcineurin-like phosphoesterase domain-containing protein</fullName>
    </recommendedName>
</protein>
<dbReference type="AlphaFoldDB" id="A0A8K1C8F5"/>
<proteinExistence type="predicted"/>
<accession>A0A8K1C8F5</accession>
<dbReference type="GO" id="GO:0016788">
    <property type="term" value="F:hydrolase activity, acting on ester bonds"/>
    <property type="evidence" value="ECO:0007669"/>
    <property type="project" value="TreeGrafter"/>
</dbReference>
<dbReference type="Proteomes" id="UP000794436">
    <property type="component" value="Unassembled WGS sequence"/>
</dbReference>
<dbReference type="EMBL" id="SPLM01000112">
    <property type="protein sequence ID" value="TMW58190.1"/>
    <property type="molecule type" value="Genomic_DNA"/>
</dbReference>
<evidence type="ECO:0000313" key="4">
    <source>
        <dbReference type="Proteomes" id="UP000794436"/>
    </source>
</evidence>
<dbReference type="GO" id="GO:0005737">
    <property type="term" value="C:cytoplasm"/>
    <property type="evidence" value="ECO:0007669"/>
    <property type="project" value="TreeGrafter"/>
</dbReference>
<keyword evidence="4" id="KW-1185">Reference proteome</keyword>
<evidence type="ECO:0000313" key="3">
    <source>
        <dbReference type="EMBL" id="TMW58190.1"/>
    </source>
</evidence>
<dbReference type="InterPro" id="IPR029052">
    <property type="entry name" value="Metallo-depent_PP-like"/>
</dbReference>
<keyword evidence="1" id="KW-0732">Signal</keyword>
<evidence type="ECO:0000259" key="2">
    <source>
        <dbReference type="Pfam" id="PF00149"/>
    </source>
</evidence>
<dbReference type="OrthoDB" id="783096at2759"/>